<accession>A0A084Y2D7</accession>
<keyword evidence="3" id="KW-0804">Transcription</keyword>
<reference evidence="5 6" key="1">
    <citation type="submission" date="2014-07" db="EMBL/GenBank/DDBJ databases">
        <title>Expanding our view of genomic diversity in Candidatus Accumulibacter clades.</title>
        <authorList>
            <person name="Skennerton C.T."/>
            <person name="Barr J.J."/>
            <person name="Slater F.R."/>
            <person name="Bond P.L."/>
            <person name="Tyson G.W."/>
        </authorList>
    </citation>
    <scope>NUCLEOTIDE SEQUENCE [LARGE SCALE GENOMIC DNA]</scope>
    <source>
        <strain evidence="6">SK-01</strain>
    </source>
</reference>
<dbReference type="Pfam" id="PF13560">
    <property type="entry name" value="HTH_31"/>
    <property type="match status" value="1"/>
</dbReference>
<dbReference type="EMBL" id="JDSS02000019">
    <property type="protein sequence ID" value="KFB68881.1"/>
    <property type="molecule type" value="Genomic_DNA"/>
</dbReference>
<organism evidence="5 6">
    <name type="scientific">Candidatus Accumulibacter vicinus</name>
    <dbReference type="NCBI Taxonomy" id="2954382"/>
    <lineage>
        <taxon>Bacteria</taxon>
        <taxon>Pseudomonadati</taxon>
        <taxon>Pseudomonadota</taxon>
        <taxon>Betaproteobacteria</taxon>
        <taxon>Candidatus Accumulibacter</taxon>
    </lineage>
</organism>
<keyword evidence="1" id="KW-0805">Transcription regulation</keyword>
<dbReference type="Proteomes" id="UP000019812">
    <property type="component" value="Unassembled WGS sequence"/>
</dbReference>
<evidence type="ECO:0000313" key="5">
    <source>
        <dbReference type="EMBL" id="KFB68881.1"/>
    </source>
</evidence>
<evidence type="ECO:0000256" key="1">
    <source>
        <dbReference type="ARBA" id="ARBA00023015"/>
    </source>
</evidence>
<dbReference type="InterPro" id="IPR001387">
    <property type="entry name" value="Cro/C1-type_HTH"/>
</dbReference>
<feature type="domain" description="HTH cro/C1-type" evidence="4">
    <location>
        <begin position="8"/>
        <end position="62"/>
    </location>
</feature>
<dbReference type="PANTHER" id="PTHR40661">
    <property type="match status" value="1"/>
</dbReference>
<dbReference type="PANTHER" id="PTHR40661:SF1">
    <property type="entry name" value="HTH CRO_C1-TYPE DOMAIN-CONTAINING PROTEIN"/>
    <property type="match status" value="1"/>
</dbReference>
<proteinExistence type="predicted"/>
<evidence type="ECO:0000313" key="6">
    <source>
        <dbReference type="Proteomes" id="UP000019812"/>
    </source>
</evidence>
<dbReference type="CDD" id="cd00093">
    <property type="entry name" value="HTH_XRE"/>
    <property type="match status" value="1"/>
</dbReference>
<dbReference type="GO" id="GO:0003677">
    <property type="term" value="F:DNA binding"/>
    <property type="evidence" value="ECO:0007669"/>
    <property type="project" value="UniProtKB-KW"/>
</dbReference>
<sequence>MNTLAERLREARSAKGWSKAELMRRAGLRSASTLSEMENGEIHDSPQLPAIADALGVEVLWLQQGRGPRARKGEVAQEVFPGDTRCAIRRVRFKLSAGVSGYEIEYDNGEAEPIFMARRWFDQHRYRPEMLLAVKVSGRSMEPSLYDGDLVVINTADTHLRDGQVYAANYEGELVIKRLRRDAGQWFLSSDSPDKARYGDKRCSEDCGLIGRIVYRQTEHI</sequence>
<dbReference type="SMART" id="SM00530">
    <property type="entry name" value="HTH_XRE"/>
    <property type="match status" value="1"/>
</dbReference>
<dbReference type="Pfam" id="PF00717">
    <property type="entry name" value="Peptidase_S24"/>
    <property type="match status" value="1"/>
</dbReference>
<dbReference type="Gene3D" id="2.10.109.10">
    <property type="entry name" value="Umud Fragment, subunit A"/>
    <property type="match status" value="1"/>
</dbReference>
<dbReference type="InterPro" id="IPR015927">
    <property type="entry name" value="Peptidase_S24_S26A/B/C"/>
</dbReference>
<protein>
    <submittedName>
        <fullName evidence="5">Pyocin repressor protein</fullName>
    </submittedName>
</protein>
<evidence type="ECO:0000256" key="2">
    <source>
        <dbReference type="ARBA" id="ARBA00023125"/>
    </source>
</evidence>
<evidence type="ECO:0000259" key="4">
    <source>
        <dbReference type="PROSITE" id="PS50943"/>
    </source>
</evidence>
<dbReference type="InterPro" id="IPR039418">
    <property type="entry name" value="LexA-like"/>
</dbReference>
<dbReference type="InterPro" id="IPR036286">
    <property type="entry name" value="LexA/Signal_pep-like_sf"/>
</dbReference>
<name>A0A084Y2D7_9PROT</name>
<dbReference type="RefSeq" id="WP_273703295.1">
    <property type="nucleotide sequence ID" value="NZ_JDSS02000019.1"/>
</dbReference>
<dbReference type="AlphaFoldDB" id="A0A084Y2D7"/>
<dbReference type="CDD" id="cd06529">
    <property type="entry name" value="S24_LexA-like"/>
    <property type="match status" value="1"/>
</dbReference>
<dbReference type="PROSITE" id="PS50943">
    <property type="entry name" value="HTH_CROC1"/>
    <property type="match status" value="1"/>
</dbReference>
<dbReference type="SUPFAM" id="SSF47413">
    <property type="entry name" value="lambda repressor-like DNA-binding domains"/>
    <property type="match status" value="1"/>
</dbReference>
<comment type="caution">
    <text evidence="5">The sequence shown here is derived from an EMBL/GenBank/DDBJ whole genome shotgun (WGS) entry which is preliminary data.</text>
</comment>
<evidence type="ECO:0000256" key="3">
    <source>
        <dbReference type="ARBA" id="ARBA00023163"/>
    </source>
</evidence>
<dbReference type="SUPFAM" id="SSF51306">
    <property type="entry name" value="LexA/Signal peptidase"/>
    <property type="match status" value="1"/>
</dbReference>
<dbReference type="Gene3D" id="1.10.260.40">
    <property type="entry name" value="lambda repressor-like DNA-binding domains"/>
    <property type="match status" value="1"/>
</dbReference>
<dbReference type="InterPro" id="IPR010982">
    <property type="entry name" value="Lambda_DNA-bd_dom_sf"/>
</dbReference>
<dbReference type="STRING" id="1457154.CAPSK01_001736"/>
<gene>
    <name evidence="5" type="primary">prtR</name>
    <name evidence="5" type="ORF">CAPSK01_001736</name>
</gene>
<keyword evidence="2" id="KW-0238">DNA-binding</keyword>